<sequence length="336" mass="33646">MTTDHRTTPGEPHAVDRVNLLRTIGAILAALAPAAALAVGAVVIGPRLGDTIARHWSGSGPADGFSGTWSSFAVVSGIVAVLTAVAVVAALTRHGRPSRMTAGGAASFAGLAACTWIATALATAAAPTPEEAVAGWTPALAVVGLAWGVVVGLLSTGSGARLEPVPVLDDDHDPIAPVPLRPGERVAWSGTTGSVPFTVLGVALVAGMVVMGVVGIRAGGAAGVVGPVVGLLAGLLVLALGRVRLTVDRRGVRLVSALVGVRLLRVRLADVASAETETIDPMSWGGWGLRFSGRGTAYVTGRRPGLVVRRRDGSAVAVTIDDPEGAASVVAALAAR</sequence>
<feature type="transmembrane region" description="Helical" evidence="1">
    <location>
        <begin position="220"/>
        <end position="240"/>
    </location>
</feature>
<keyword evidence="1" id="KW-0472">Membrane</keyword>
<keyword evidence="1" id="KW-0812">Transmembrane</keyword>
<feature type="transmembrane region" description="Helical" evidence="1">
    <location>
        <begin position="195"/>
        <end position="214"/>
    </location>
</feature>
<keyword evidence="3" id="KW-1185">Reference proteome</keyword>
<evidence type="ECO:0000313" key="2">
    <source>
        <dbReference type="EMBL" id="GEK82977.1"/>
    </source>
</evidence>
<accession>A0ABQ0UNA8</accession>
<dbReference type="EMBL" id="BJUV01000010">
    <property type="protein sequence ID" value="GEK82977.1"/>
    <property type="molecule type" value="Genomic_DNA"/>
</dbReference>
<gene>
    <name evidence="2" type="ORF">FFA01_12860</name>
</gene>
<dbReference type="RefSeq" id="WP_146854165.1">
    <property type="nucleotide sequence ID" value="NZ_BAAAHR010000003.1"/>
</dbReference>
<comment type="caution">
    <text evidence="2">The sequence shown here is derived from an EMBL/GenBank/DDBJ whole genome shotgun (WGS) entry which is preliminary data.</text>
</comment>
<evidence type="ECO:0008006" key="4">
    <source>
        <dbReference type="Google" id="ProtNLM"/>
    </source>
</evidence>
<feature type="transmembrane region" description="Helical" evidence="1">
    <location>
        <begin position="103"/>
        <end position="126"/>
    </location>
</feature>
<evidence type="ECO:0000313" key="3">
    <source>
        <dbReference type="Proteomes" id="UP000321154"/>
    </source>
</evidence>
<feature type="transmembrane region" description="Helical" evidence="1">
    <location>
        <begin position="26"/>
        <end position="49"/>
    </location>
</feature>
<protein>
    <recommendedName>
        <fullName evidence="4">DUF1648 domain-containing protein</fullName>
    </recommendedName>
</protein>
<reference evidence="2 3" key="1">
    <citation type="submission" date="2019-07" db="EMBL/GenBank/DDBJ databases">
        <title>Whole genome shotgun sequence of Frigoribacterium faeni NBRC 103066.</title>
        <authorList>
            <person name="Hosoyama A."/>
            <person name="Uohara A."/>
            <person name="Ohji S."/>
            <person name="Ichikawa N."/>
        </authorList>
    </citation>
    <scope>NUCLEOTIDE SEQUENCE [LARGE SCALE GENOMIC DNA]</scope>
    <source>
        <strain evidence="2 3">NBRC 103066</strain>
    </source>
</reference>
<keyword evidence="1" id="KW-1133">Transmembrane helix</keyword>
<dbReference type="Proteomes" id="UP000321154">
    <property type="component" value="Unassembled WGS sequence"/>
</dbReference>
<organism evidence="2 3">
    <name type="scientific">Frigoribacterium faeni</name>
    <dbReference type="NCBI Taxonomy" id="145483"/>
    <lineage>
        <taxon>Bacteria</taxon>
        <taxon>Bacillati</taxon>
        <taxon>Actinomycetota</taxon>
        <taxon>Actinomycetes</taxon>
        <taxon>Micrococcales</taxon>
        <taxon>Microbacteriaceae</taxon>
        <taxon>Frigoribacterium</taxon>
    </lineage>
</organism>
<proteinExistence type="predicted"/>
<evidence type="ECO:0000256" key="1">
    <source>
        <dbReference type="SAM" id="Phobius"/>
    </source>
</evidence>
<feature type="transmembrane region" description="Helical" evidence="1">
    <location>
        <begin position="132"/>
        <end position="154"/>
    </location>
</feature>
<feature type="transmembrane region" description="Helical" evidence="1">
    <location>
        <begin position="69"/>
        <end position="91"/>
    </location>
</feature>
<name>A0ABQ0UNA8_9MICO</name>